<dbReference type="Pfam" id="PF21205">
    <property type="entry name" value="Rep3_C"/>
    <property type="match status" value="1"/>
</dbReference>
<dbReference type="InterPro" id="IPR036390">
    <property type="entry name" value="WH_DNA-bd_sf"/>
</dbReference>
<dbReference type="Proteomes" id="UP001365846">
    <property type="component" value="Unassembled WGS sequence"/>
</dbReference>
<keyword evidence="4" id="KW-1185">Reference proteome</keyword>
<evidence type="ECO:0000313" key="4">
    <source>
        <dbReference type="Proteomes" id="UP001365846"/>
    </source>
</evidence>
<dbReference type="RefSeq" id="WP_340358086.1">
    <property type="nucleotide sequence ID" value="NZ_JBBKZU010000007.1"/>
</dbReference>
<dbReference type="Pfam" id="PF01051">
    <property type="entry name" value="Rep3_N"/>
    <property type="match status" value="1"/>
</dbReference>
<reference evidence="3 4" key="1">
    <citation type="submission" date="2024-03" db="EMBL/GenBank/DDBJ databases">
        <title>Novel species of the genus Variovorax.</title>
        <authorList>
            <person name="Liu Q."/>
            <person name="Xin Y.-H."/>
        </authorList>
    </citation>
    <scope>NUCLEOTIDE SEQUENCE [LARGE SCALE GENOMIC DNA]</scope>
    <source>
        <strain evidence="3 4">KACC 18899</strain>
    </source>
</reference>
<sequence length="464" mass="52651">MPLSYSTADNDPRHEVATVGVDDYQPLKKPVNALAVVAQSERITVLARKTYNVLLSLAQDELRKGAEVEVHRAPLEEVVHLLRYDSNDIAVVKKHLRSMVKTTVEWQSPTTGEGSRWTVCGLLSQCELEKVRNQVWVSWAFAPALRHELLNPRVFARMNLAMVSQLTTHAAVFLYELACRYQNVAKSPRQAWRWWHDPMTGRVPDPERLEKLDYSFFKRDVLKPAIAQVNANTDFVIELVEHKSGRFINEIQFNIKVKDQRQLGLQQAPEKADLESMRQAREMGITDARVEKIVDTYGSEALASALPELRRRVESTFPAPVRDPERYLMSLMPGHAQRATANAVAREARKDPDSPESLEIQGRRRQAYETAWKERRLASIEADFRARQPDSQQQTIRDLLAAMEAQDLHPQIIKRFKKAGWSHPLVKGRFLAMYAEATIGAGWNVPTDEDLLAVAAHLGDAGVV</sequence>
<dbReference type="Gene3D" id="1.10.10.10">
    <property type="entry name" value="Winged helix-like DNA-binding domain superfamily/Winged helix DNA-binding domain"/>
    <property type="match status" value="1"/>
</dbReference>
<dbReference type="InterPro" id="IPR036388">
    <property type="entry name" value="WH-like_DNA-bd_sf"/>
</dbReference>
<evidence type="ECO:0000259" key="2">
    <source>
        <dbReference type="Pfam" id="PF01051"/>
    </source>
</evidence>
<evidence type="ECO:0000256" key="1">
    <source>
        <dbReference type="ARBA" id="ARBA00038283"/>
    </source>
</evidence>
<accession>A0ABU8VHQ0</accession>
<gene>
    <name evidence="3" type="ORF">WKW77_17250</name>
</gene>
<name>A0ABU8VHQ0_9BURK</name>
<feature type="domain" description="Initiator Rep protein WH1" evidence="2">
    <location>
        <begin position="32"/>
        <end position="179"/>
    </location>
</feature>
<dbReference type="InterPro" id="IPR000525">
    <property type="entry name" value="Initiator_Rep_WH1"/>
</dbReference>
<proteinExistence type="inferred from homology"/>
<protein>
    <submittedName>
        <fullName evidence="3">Replication initiation protein</fullName>
    </submittedName>
</protein>
<comment type="caution">
    <text evidence="3">The sequence shown here is derived from an EMBL/GenBank/DDBJ whole genome shotgun (WGS) entry which is preliminary data.</text>
</comment>
<dbReference type="SUPFAM" id="SSF46785">
    <property type="entry name" value="Winged helix' DNA-binding domain"/>
    <property type="match status" value="1"/>
</dbReference>
<organism evidence="3 4">
    <name type="scientific">Variovorax ureilyticus</name>
    <dbReference type="NCBI Taxonomy" id="1836198"/>
    <lineage>
        <taxon>Bacteria</taxon>
        <taxon>Pseudomonadati</taxon>
        <taxon>Pseudomonadota</taxon>
        <taxon>Betaproteobacteria</taxon>
        <taxon>Burkholderiales</taxon>
        <taxon>Comamonadaceae</taxon>
        <taxon>Variovorax</taxon>
    </lineage>
</organism>
<evidence type="ECO:0000313" key="3">
    <source>
        <dbReference type="EMBL" id="MEJ8812836.1"/>
    </source>
</evidence>
<dbReference type="EMBL" id="JBBKZU010000007">
    <property type="protein sequence ID" value="MEJ8812836.1"/>
    <property type="molecule type" value="Genomic_DNA"/>
</dbReference>
<comment type="similarity">
    <text evidence="1">Belongs to the initiator RepB protein family.</text>
</comment>